<evidence type="ECO:0000256" key="13">
    <source>
        <dbReference type="ARBA" id="ARBA00023157"/>
    </source>
</evidence>
<evidence type="ECO:0000256" key="10">
    <source>
        <dbReference type="ARBA" id="ARBA00023002"/>
    </source>
</evidence>
<dbReference type="EMBL" id="MEUB01000027">
    <property type="protein sequence ID" value="OGC22675.1"/>
    <property type="molecule type" value="Genomic_DNA"/>
</dbReference>
<keyword evidence="10 17" id="KW-0560">Oxidoreductase</keyword>
<evidence type="ECO:0000256" key="8">
    <source>
        <dbReference type="ARBA" id="ARBA00022723"/>
    </source>
</evidence>
<evidence type="ECO:0000256" key="6">
    <source>
        <dbReference type="ARBA" id="ARBA00022485"/>
    </source>
</evidence>
<evidence type="ECO:0000256" key="15">
    <source>
        <dbReference type="ARBA" id="ARBA00031446"/>
    </source>
</evidence>
<protein>
    <recommendedName>
        <fullName evidence="5 17">Epoxyqueuosine reductase QueH</fullName>
        <ecNumber evidence="4 17">1.17.99.6</ecNumber>
    </recommendedName>
    <alternativeName>
        <fullName evidence="15 17">Queuosine biosynthesis protein QueH</fullName>
    </alternativeName>
</protein>
<keyword evidence="6 17" id="KW-0004">4Fe-4S</keyword>
<dbReference type="PANTHER" id="PTHR36701">
    <property type="entry name" value="EPOXYQUEUOSINE REDUCTASE QUEH"/>
    <property type="match status" value="1"/>
</dbReference>
<name>A0A1F4SQG7_UNCSA</name>
<dbReference type="UniPathway" id="UPA00392"/>
<keyword evidence="7 17" id="KW-0819">tRNA processing</keyword>
<dbReference type="EC" id="1.17.99.6" evidence="4 17"/>
<comment type="catalytic activity">
    <reaction evidence="16 17">
        <text>epoxyqueuosine(34) in tRNA + AH2 = queuosine(34) in tRNA + A + H2O</text>
        <dbReference type="Rhea" id="RHEA:32159"/>
        <dbReference type="Rhea" id="RHEA-COMP:18571"/>
        <dbReference type="Rhea" id="RHEA-COMP:18582"/>
        <dbReference type="ChEBI" id="CHEBI:13193"/>
        <dbReference type="ChEBI" id="CHEBI:15377"/>
        <dbReference type="ChEBI" id="CHEBI:17499"/>
        <dbReference type="ChEBI" id="CHEBI:194431"/>
        <dbReference type="ChEBI" id="CHEBI:194443"/>
        <dbReference type="EC" id="1.17.99.6"/>
    </reaction>
</comment>
<organism evidence="18 19">
    <name type="scientific">candidate division WOR-1 bacterium RIFOXYB2_FULL_37_13</name>
    <dbReference type="NCBI Taxonomy" id="1802579"/>
    <lineage>
        <taxon>Bacteria</taxon>
        <taxon>Bacillati</taxon>
        <taxon>Saganbacteria</taxon>
    </lineage>
</organism>
<evidence type="ECO:0000256" key="11">
    <source>
        <dbReference type="ARBA" id="ARBA00023004"/>
    </source>
</evidence>
<keyword evidence="14 17" id="KW-0676">Redox-active center</keyword>
<dbReference type="GO" id="GO:0052693">
    <property type="term" value="F:epoxyqueuosine reductase activity"/>
    <property type="evidence" value="ECO:0007669"/>
    <property type="project" value="UniProtKB-UniRule"/>
</dbReference>
<dbReference type="GO" id="GO:0051539">
    <property type="term" value="F:4 iron, 4 sulfur cluster binding"/>
    <property type="evidence" value="ECO:0007669"/>
    <property type="project" value="UniProtKB-UniRule"/>
</dbReference>
<accession>A0A1F4SQG7</accession>
<evidence type="ECO:0000256" key="9">
    <source>
        <dbReference type="ARBA" id="ARBA00022785"/>
    </source>
</evidence>
<keyword evidence="9 17" id="KW-0671">Queuosine biosynthesis</keyword>
<dbReference type="GO" id="GO:0008616">
    <property type="term" value="P:tRNA queuosine(34) biosynthetic process"/>
    <property type="evidence" value="ECO:0007669"/>
    <property type="project" value="UniProtKB-UniRule"/>
</dbReference>
<dbReference type="Pfam" id="PF02677">
    <property type="entry name" value="QueH"/>
    <property type="match status" value="1"/>
</dbReference>
<dbReference type="HAMAP" id="MF_02089">
    <property type="entry name" value="QueH"/>
    <property type="match status" value="1"/>
</dbReference>
<feature type="disulfide bond" description="Redox-active" evidence="17">
    <location>
        <begin position="156"/>
        <end position="158"/>
    </location>
</feature>
<evidence type="ECO:0000256" key="17">
    <source>
        <dbReference type="HAMAP-Rule" id="MF_02089"/>
    </source>
</evidence>
<dbReference type="GO" id="GO:0046872">
    <property type="term" value="F:metal ion binding"/>
    <property type="evidence" value="ECO:0007669"/>
    <property type="project" value="UniProtKB-KW"/>
</dbReference>
<evidence type="ECO:0000256" key="14">
    <source>
        <dbReference type="ARBA" id="ARBA00023284"/>
    </source>
</evidence>
<keyword evidence="13 17" id="KW-1015">Disulfide bond</keyword>
<comment type="caution">
    <text evidence="18">The sequence shown here is derived from an EMBL/GenBank/DDBJ whole genome shotgun (WGS) entry which is preliminary data.</text>
</comment>
<proteinExistence type="inferred from homology"/>
<dbReference type="AlphaFoldDB" id="A0A1F4SQG7"/>
<comment type="function">
    <text evidence="1 17">Catalyzes the conversion of epoxyqueuosine (oQ) to queuosine (Q), which is a hypermodified base found in the wobble positions of tRNA(Asp), tRNA(Asn), tRNA(His) and tRNA(Tyr).</text>
</comment>
<evidence type="ECO:0000313" key="18">
    <source>
        <dbReference type="EMBL" id="OGC22675.1"/>
    </source>
</evidence>
<feature type="binding site" evidence="17">
    <location>
        <position position="76"/>
    </location>
    <ligand>
        <name>[4Fe-4S] cluster</name>
        <dbReference type="ChEBI" id="CHEBI:49883"/>
    </ligand>
</feature>
<evidence type="ECO:0000256" key="16">
    <source>
        <dbReference type="ARBA" id="ARBA00047415"/>
    </source>
</evidence>
<feature type="binding site" evidence="17">
    <location>
        <position position="11"/>
    </location>
    <ligand>
        <name>[4Fe-4S] cluster</name>
        <dbReference type="ChEBI" id="CHEBI:49883"/>
    </ligand>
</feature>
<keyword evidence="8 17" id="KW-0479">Metal-binding</keyword>
<comment type="pathway">
    <text evidence="2 17">tRNA modification; tRNA-queuosine biosynthesis.</text>
</comment>
<evidence type="ECO:0000313" key="19">
    <source>
        <dbReference type="Proteomes" id="UP000178417"/>
    </source>
</evidence>
<evidence type="ECO:0000256" key="7">
    <source>
        <dbReference type="ARBA" id="ARBA00022694"/>
    </source>
</evidence>
<dbReference type="InterPro" id="IPR003828">
    <property type="entry name" value="QueH"/>
</dbReference>
<sequence>MKKKVLLHTCCAPCTTQVYIDLVSAGLEVAGFFYNPNIYPKEEYQKRKEGMDLYCAKTGLPMIYIENDLDYKPGECNLCYKMRLIRTAQFAKSRGFDGFTTTLLISPYQQHDLIKDLGGEIAKMAGIEFLYIDFRPNYFKGRELAKTYNLYSQKYCGCSASIKTRGGKK</sequence>
<comment type="similarity">
    <text evidence="3 17">Belongs to the QueH family.</text>
</comment>
<keyword evidence="11 17" id="KW-0408">Iron</keyword>
<dbReference type="PANTHER" id="PTHR36701:SF1">
    <property type="entry name" value="EPOXYQUEUOSINE REDUCTASE QUEH"/>
    <property type="match status" value="1"/>
</dbReference>
<reference evidence="18 19" key="1">
    <citation type="journal article" date="2016" name="Nat. Commun.">
        <title>Thousands of microbial genomes shed light on interconnected biogeochemical processes in an aquifer system.</title>
        <authorList>
            <person name="Anantharaman K."/>
            <person name="Brown C.T."/>
            <person name="Hug L.A."/>
            <person name="Sharon I."/>
            <person name="Castelle C.J."/>
            <person name="Probst A.J."/>
            <person name="Thomas B.C."/>
            <person name="Singh A."/>
            <person name="Wilkins M.J."/>
            <person name="Karaoz U."/>
            <person name="Brodie E.L."/>
            <person name="Williams K.H."/>
            <person name="Hubbard S.S."/>
            <person name="Banfield J.F."/>
        </authorList>
    </citation>
    <scope>NUCLEOTIDE SEQUENCE [LARGE SCALE GENOMIC DNA]</scope>
</reference>
<dbReference type="STRING" id="1802579.A2310_07960"/>
<evidence type="ECO:0000256" key="12">
    <source>
        <dbReference type="ARBA" id="ARBA00023014"/>
    </source>
</evidence>
<feature type="binding site" evidence="17">
    <location>
        <position position="10"/>
    </location>
    <ligand>
        <name>[4Fe-4S] cluster</name>
        <dbReference type="ChEBI" id="CHEBI:49883"/>
    </ligand>
</feature>
<keyword evidence="12 17" id="KW-0411">Iron-sulfur</keyword>
<evidence type="ECO:0000256" key="4">
    <source>
        <dbReference type="ARBA" id="ARBA00012622"/>
    </source>
</evidence>
<evidence type="ECO:0000256" key="1">
    <source>
        <dbReference type="ARBA" id="ARBA00002268"/>
    </source>
</evidence>
<gene>
    <name evidence="17" type="primary">queH</name>
    <name evidence="18" type="ORF">A2310_07960</name>
</gene>
<evidence type="ECO:0000256" key="3">
    <source>
        <dbReference type="ARBA" id="ARBA00008207"/>
    </source>
</evidence>
<evidence type="ECO:0000256" key="5">
    <source>
        <dbReference type="ARBA" id="ARBA00016895"/>
    </source>
</evidence>
<feature type="binding site" evidence="17">
    <location>
        <position position="79"/>
    </location>
    <ligand>
        <name>[4Fe-4S] cluster</name>
        <dbReference type="ChEBI" id="CHEBI:49883"/>
    </ligand>
</feature>
<dbReference type="Proteomes" id="UP000178417">
    <property type="component" value="Unassembled WGS sequence"/>
</dbReference>
<evidence type="ECO:0000256" key="2">
    <source>
        <dbReference type="ARBA" id="ARBA00004691"/>
    </source>
</evidence>